<dbReference type="STRING" id="431595.K3XC59"/>
<dbReference type="OMA" id="KGTCILY"/>
<keyword evidence="4" id="KW-1185">Reference proteome</keyword>
<reference evidence="4" key="1">
    <citation type="journal article" date="2010" name="Genome Biol.">
        <title>Genome sequence of the necrotrophic plant pathogen Pythium ultimum reveals original pathogenicity mechanisms and effector repertoire.</title>
        <authorList>
            <person name="Levesque C.A."/>
            <person name="Brouwer H."/>
            <person name="Cano L."/>
            <person name="Hamilton J.P."/>
            <person name="Holt C."/>
            <person name="Huitema E."/>
            <person name="Raffaele S."/>
            <person name="Robideau G.P."/>
            <person name="Thines M."/>
            <person name="Win J."/>
            <person name="Zerillo M.M."/>
            <person name="Beakes G.W."/>
            <person name="Boore J.L."/>
            <person name="Busam D."/>
            <person name="Dumas B."/>
            <person name="Ferriera S."/>
            <person name="Fuerstenberg S.I."/>
            <person name="Gachon C.M."/>
            <person name="Gaulin E."/>
            <person name="Govers F."/>
            <person name="Grenville-Briggs L."/>
            <person name="Horner N."/>
            <person name="Hostetler J."/>
            <person name="Jiang R.H."/>
            <person name="Johnson J."/>
            <person name="Krajaejun T."/>
            <person name="Lin H."/>
            <person name="Meijer H.J."/>
            <person name="Moore B."/>
            <person name="Morris P."/>
            <person name="Phuntmart V."/>
            <person name="Puiu D."/>
            <person name="Shetty J."/>
            <person name="Stajich J.E."/>
            <person name="Tripathy S."/>
            <person name="Wawra S."/>
            <person name="van West P."/>
            <person name="Whitty B.R."/>
            <person name="Coutinho P.M."/>
            <person name="Henrissat B."/>
            <person name="Martin F."/>
            <person name="Thomas P.D."/>
            <person name="Tyler B.M."/>
            <person name="De Vries R.P."/>
            <person name="Kamoun S."/>
            <person name="Yandell M."/>
            <person name="Tisserat N."/>
            <person name="Buell C.R."/>
        </authorList>
    </citation>
    <scope>NUCLEOTIDE SEQUENCE</scope>
    <source>
        <strain evidence="4">DAOM:BR144</strain>
    </source>
</reference>
<proteinExistence type="predicted"/>
<accession>K3XC59</accession>
<dbReference type="HOGENOM" id="CLU_019389_0_0_1"/>
<dbReference type="eggNOG" id="KOG3569">
    <property type="taxonomic scope" value="Eukaryota"/>
</dbReference>
<dbReference type="AlphaFoldDB" id="K3XC59"/>
<dbReference type="InterPro" id="IPR037516">
    <property type="entry name" value="Tripartite_DENN"/>
</dbReference>
<dbReference type="PANTHER" id="PTHR15288:SF0">
    <property type="entry name" value="UDENN DOMAIN-CONTAINING PROTEIN"/>
    <property type="match status" value="1"/>
</dbReference>
<dbReference type="PANTHER" id="PTHR15288">
    <property type="entry name" value="DENN DOMAIN-CONTAINING PROTEIN 2"/>
    <property type="match status" value="1"/>
</dbReference>
<protein>
    <recommendedName>
        <fullName evidence="2">UDENN domain-containing protein</fullName>
    </recommendedName>
</protein>
<dbReference type="SMART" id="SM00799">
    <property type="entry name" value="DENN"/>
    <property type="match status" value="1"/>
</dbReference>
<dbReference type="VEuPathDB" id="FungiDB:PYU1_G014777"/>
<evidence type="ECO:0000313" key="3">
    <source>
        <dbReference type="EnsemblProtists" id="PYU1_T014808"/>
    </source>
</evidence>
<sequence>MSESDEEAVVTTATSSSMSGSSAMAVGAVGKQKSLFAGMGRVRHINHLREKWSGKPKSMMAPVRSFDANSASASSPTMMALRKTKKLHMSRKAANDSGDEADREPVDKRRRRTLSAMDMERFHTLSSWLEQNGIAIPQQSSHRWQHKQSHGFFENVQSPIAKADVFDDVYDALEILEKTVEGEISQLGPSPPPERQSSQDTHASKDYREKARETPSLFDYLVVIGPDVTDIAIQNYWHHEENVFEATVAFAWPPQSQFNAESIERFCFPSGISVLQHDQSENADASNAMNGDNFFVLMLSGGGAQGQSVQYASCMKGLITLPAINHDNVGGLVRVPVCYCLVSEMPFIPFSKNVLTRLLDDHRKDLEFGEEQRSLSSIVSNQHARMIDDALRRLQETPYPSRGCTVVAACFPSFDTELTLSRPREEEGADEKNTLLLQWSLPHLLSVLSIDRVLRIVRLLLLEMKVIVVSTKLTLLSSATLGIASLLHPLKWAGPLITILPPFLHEYMEAPVPLICGVDVLPSSYGCMKGTAIIHLESDEIEMHGEDERMFSQANLPGLNELAQNLAGLTKQLKDRSAISAFKTTHFAVDVVIRRVRRQIEHLLAICADLDAHKPFKSVNPNLEEQEFELGQ</sequence>
<dbReference type="Proteomes" id="UP000019132">
    <property type="component" value="Unassembled WGS sequence"/>
</dbReference>
<dbReference type="InterPro" id="IPR001194">
    <property type="entry name" value="cDENN_dom"/>
</dbReference>
<reference evidence="3" key="3">
    <citation type="submission" date="2015-02" db="UniProtKB">
        <authorList>
            <consortium name="EnsemblProtists"/>
        </authorList>
    </citation>
    <scope>IDENTIFICATION</scope>
    <source>
        <strain evidence="3">DAOM BR144</strain>
    </source>
</reference>
<feature type="compositionally biased region" description="Low complexity" evidence="1">
    <location>
        <begin position="9"/>
        <end position="20"/>
    </location>
</feature>
<dbReference type="InterPro" id="IPR051942">
    <property type="entry name" value="DENN_domain_containing_2"/>
</dbReference>
<dbReference type="Pfam" id="PF02141">
    <property type="entry name" value="DENN"/>
    <property type="match status" value="1"/>
</dbReference>
<dbReference type="Gene3D" id="3.40.50.11500">
    <property type="match status" value="1"/>
</dbReference>
<feature type="region of interest" description="Disordered" evidence="1">
    <location>
        <begin position="182"/>
        <end position="209"/>
    </location>
</feature>
<dbReference type="InterPro" id="IPR043153">
    <property type="entry name" value="DENN_C"/>
</dbReference>
<feature type="domain" description="UDENN" evidence="2">
    <location>
        <begin position="230"/>
        <end position="632"/>
    </location>
</feature>
<feature type="region of interest" description="Disordered" evidence="1">
    <location>
        <begin position="86"/>
        <end position="108"/>
    </location>
</feature>
<evidence type="ECO:0000313" key="4">
    <source>
        <dbReference type="Proteomes" id="UP000019132"/>
    </source>
</evidence>
<dbReference type="InParanoid" id="K3XC59"/>
<name>K3XC59_GLOUD</name>
<dbReference type="EnsemblProtists" id="PYU1_T014808">
    <property type="protein sequence ID" value="PYU1_T014808"/>
    <property type="gene ID" value="PYU1_G014777"/>
</dbReference>
<evidence type="ECO:0000256" key="1">
    <source>
        <dbReference type="SAM" id="MobiDB-lite"/>
    </source>
</evidence>
<feature type="region of interest" description="Disordered" evidence="1">
    <location>
        <begin position="1"/>
        <end position="20"/>
    </location>
</feature>
<reference evidence="4" key="2">
    <citation type="submission" date="2010-04" db="EMBL/GenBank/DDBJ databases">
        <authorList>
            <person name="Buell R."/>
            <person name="Hamilton J."/>
            <person name="Hostetler J."/>
        </authorList>
    </citation>
    <scope>NUCLEOTIDE SEQUENCE [LARGE SCALE GENOMIC DNA]</scope>
    <source>
        <strain evidence="4">DAOM:BR144</strain>
    </source>
</reference>
<evidence type="ECO:0000259" key="2">
    <source>
        <dbReference type="PROSITE" id="PS50211"/>
    </source>
</evidence>
<dbReference type="EMBL" id="GL376569">
    <property type="status" value="NOT_ANNOTATED_CDS"/>
    <property type="molecule type" value="Genomic_DNA"/>
</dbReference>
<dbReference type="Gene3D" id="3.30.450.200">
    <property type="match status" value="1"/>
</dbReference>
<dbReference type="PROSITE" id="PS50211">
    <property type="entry name" value="DENN"/>
    <property type="match status" value="1"/>
</dbReference>
<organism evidence="3 4">
    <name type="scientific">Globisporangium ultimum (strain ATCC 200006 / CBS 805.95 / DAOM BR144)</name>
    <name type="common">Pythium ultimum</name>
    <dbReference type="NCBI Taxonomy" id="431595"/>
    <lineage>
        <taxon>Eukaryota</taxon>
        <taxon>Sar</taxon>
        <taxon>Stramenopiles</taxon>
        <taxon>Oomycota</taxon>
        <taxon>Peronosporomycetes</taxon>
        <taxon>Pythiales</taxon>
        <taxon>Pythiaceae</taxon>
        <taxon>Globisporangium</taxon>
    </lineage>
</organism>